<dbReference type="InterPro" id="IPR011042">
    <property type="entry name" value="6-blade_b-propeller_TolB-like"/>
</dbReference>
<evidence type="ECO:0000256" key="1">
    <source>
        <dbReference type="ARBA" id="ARBA00022737"/>
    </source>
</evidence>
<dbReference type="AlphaFoldDB" id="A0A3N4MAB1"/>
<dbReference type="CDD" id="cd00603">
    <property type="entry name" value="IPT_PCSR"/>
    <property type="match status" value="1"/>
</dbReference>
<reference evidence="5" key="1">
    <citation type="submission" date="2018-11" db="EMBL/GenBank/DDBJ databases">
        <title>Chitinophaga lutea sp.nov., isolate from arsenic contaminated soil.</title>
        <authorList>
            <person name="Zong Y."/>
        </authorList>
    </citation>
    <scope>NUCLEOTIDE SEQUENCE [LARGE SCALE GENOMIC DNA]</scope>
    <source>
        <strain evidence="5">YLT18</strain>
    </source>
</reference>
<gene>
    <name evidence="4" type="ORF">EG028_11690</name>
</gene>
<dbReference type="SUPFAM" id="SSF101898">
    <property type="entry name" value="NHL repeat"/>
    <property type="match status" value="1"/>
</dbReference>
<dbReference type="OrthoDB" id="791543at2"/>
<name>A0A3N4MAB1_9BACT</name>
<dbReference type="PROSITE" id="PS51257">
    <property type="entry name" value="PROKAR_LIPOPROTEIN"/>
    <property type="match status" value="1"/>
</dbReference>
<dbReference type="EMBL" id="RMBX01000006">
    <property type="protein sequence ID" value="RPD40692.1"/>
    <property type="molecule type" value="Genomic_DNA"/>
</dbReference>
<dbReference type="PANTHER" id="PTHR13833:SF71">
    <property type="entry name" value="NHL DOMAIN-CONTAINING PROTEIN"/>
    <property type="match status" value="1"/>
</dbReference>
<dbReference type="RefSeq" id="WP_120516996.1">
    <property type="nucleotide sequence ID" value="NZ_QXZY01000007.1"/>
</dbReference>
<dbReference type="Proteomes" id="UP000279089">
    <property type="component" value="Unassembled WGS sequence"/>
</dbReference>
<evidence type="ECO:0000313" key="4">
    <source>
        <dbReference type="EMBL" id="RPD40692.1"/>
    </source>
</evidence>
<dbReference type="InterPro" id="IPR002909">
    <property type="entry name" value="IPT_dom"/>
</dbReference>
<dbReference type="PANTHER" id="PTHR13833">
    <property type="match status" value="1"/>
</dbReference>
<organism evidence="4 5">
    <name type="scientific">Chitinophaga barathri</name>
    <dbReference type="NCBI Taxonomy" id="1647451"/>
    <lineage>
        <taxon>Bacteria</taxon>
        <taxon>Pseudomonadati</taxon>
        <taxon>Bacteroidota</taxon>
        <taxon>Chitinophagia</taxon>
        <taxon>Chitinophagales</taxon>
        <taxon>Chitinophagaceae</taxon>
        <taxon>Chitinophaga</taxon>
    </lineage>
</organism>
<dbReference type="InterPro" id="IPR014756">
    <property type="entry name" value="Ig_E-set"/>
</dbReference>
<sequence>MIRSFFRYLIAGSLMLAACKKDGDNNRHVAGAPTAVESFLPMQGGGGTSILISGVNFGDTTEVEVSINGKRLAVTGSNSKQIMAVVPRKCGSGKVIVKVGGKEVSSDAEFNYVFTRSVTTLAGSGVAGFANGKGEDAMFRFNSESWYRGSGIAVDDDLNVYVADPGNHSIRKIDSTGRVTTLAGSPEEGDNDGTGAGARFRIPYGVAVDAQGNVYTADPGSWKIKKITPDGVVTTWLDAGMETWQVAVDKTSNEVFFANTGGGAIYRIPSEGMKTLVADGIYNPGGLDFDKQGNLYVAASGTHVILRLAKGTWARTVIAGQNDVPGYQNGAGTAAKFATPWGLAVDADGNIYIAGNGTWDGGAYNPDQSIRFIKPGDWQVSTYAGSGTSGYANAIGEAAAFAGPLGVAVDKNGTVYVLDKNNNRVRKIISE</sequence>
<dbReference type="PROSITE" id="PS51125">
    <property type="entry name" value="NHL"/>
    <property type="match status" value="1"/>
</dbReference>
<evidence type="ECO:0000256" key="2">
    <source>
        <dbReference type="PROSITE-ProRule" id="PRU00504"/>
    </source>
</evidence>
<evidence type="ECO:0000313" key="5">
    <source>
        <dbReference type="Proteomes" id="UP000279089"/>
    </source>
</evidence>
<protein>
    <recommendedName>
        <fullName evidence="3">IPT/TIG domain-containing protein</fullName>
    </recommendedName>
</protein>
<keyword evidence="1" id="KW-0677">Repeat</keyword>
<proteinExistence type="predicted"/>
<feature type="domain" description="IPT/TIG" evidence="3">
    <location>
        <begin position="37"/>
        <end position="112"/>
    </location>
</feature>
<dbReference type="Gene3D" id="2.120.10.30">
    <property type="entry name" value="TolB, C-terminal domain"/>
    <property type="match status" value="3"/>
</dbReference>
<dbReference type="InterPro" id="IPR001258">
    <property type="entry name" value="NHL_repeat"/>
</dbReference>
<feature type="repeat" description="NHL" evidence="2">
    <location>
        <begin position="401"/>
        <end position="425"/>
    </location>
</feature>
<dbReference type="SUPFAM" id="SSF81296">
    <property type="entry name" value="E set domains"/>
    <property type="match status" value="1"/>
</dbReference>
<dbReference type="Pfam" id="PF01436">
    <property type="entry name" value="NHL"/>
    <property type="match status" value="2"/>
</dbReference>
<keyword evidence="5" id="KW-1185">Reference proteome</keyword>
<dbReference type="InterPro" id="IPR013783">
    <property type="entry name" value="Ig-like_fold"/>
</dbReference>
<accession>A0A3N4MAB1</accession>
<comment type="caution">
    <text evidence="4">The sequence shown here is derived from an EMBL/GenBank/DDBJ whole genome shotgun (WGS) entry which is preliminary data.</text>
</comment>
<evidence type="ECO:0000259" key="3">
    <source>
        <dbReference type="Pfam" id="PF01833"/>
    </source>
</evidence>
<dbReference type="Gene3D" id="2.60.40.10">
    <property type="entry name" value="Immunoglobulins"/>
    <property type="match status" value="1"/>
</dbReference>
<dbReference type="Pfam" id="PF01833">
    <property type="entry name" value="TIG"/>
    <property type="match status" value="1"/>
</dbReference>